<organism evidence="8 9">
    <name type="scientific">Cyclospora cayetanensis</name>
    <dbReference type="NCBI Taxonomy" id="88456"/>
    <lineage>
        <taxon>Eukaryota</taxon>
        <taxon>Sar</taxon>
        <taxon>Alveolata</taxon>
        <taxon>Apicomplexa</taxon>
        <taxon>Conoidasida</taxon>
        <taxon>Coccidia</taxon>
        <taxon>Eucoccidiorida</taxon>
        <taxon>Eimeriorina</taxon>
        <taxon>Eimeriidae</taxon>
        <taxon>Cyclospora</taxon>
    </lineage>
</organism>
<sequence length="1221" mass="132807">MADTAGQEHTLSATSQKSHAGSSTLQRMASQGAVSNVMGRTERALRMALGGALIMALTMCDIPTMDYSFKYIGPFLFFVVGTLAPPMLSSAVILLLSGLFCILVACAVATALLSCLLVESGGQALCAVFYALCVIWSSFLAISKTKEMTLIGSYIMLYAVPLATFIAYPYASGGISVEVTPERYAALKEFVTSSSMEEIKEAFSQFFLLSPDKAAALLDKLTSQELINSILQSLPKSLKAVLAASAGTASLDRKTVLTTLFLLAEKVPAGKHVTLEMKLPRDAGSFDLQDWMYEVPLFVDGVSGQSVVIGARPGTWFINALWVASGPIGILRNLIIFAFLGFAVYLLVMLVPPIRRQRDVALREMSSACSTIRKCLCTVQEDLMEASTSADEGRGSSSSSADGKKECDAAGKGGEAPSDVKTSTSRTRVFDEMNNAILGLLEIEKAVLLSGMEPFVLYPGIGVWTMKELNEVRKRLIQCCIETQHMVQLFYCSRGGKHMGSISASHPELASIGNSLLSKCVRIYEFCEALLTTFPCIFSPSRSRKHAAELMDQMQSLEAEMCSLAQAVFRPSEADTERALVELEDGGTTKCNLGVSEPEAAGNRLCRRGSFERAMKLLPMGLSVTAFVQAGYSEPVKLSHSICALSKAQQVNTWCGLLMNLIFPFVSVVVHISRLVIAPLSALAFWRLQWKGPRAWWKHPETWYAVKLVIPLICIYILGIYCKELRDYSWGVDVTDNPIILDFSDQGTPTRMVPWFLLGYLTVLQTTYSGTVHRGLNRTIGILLGAFCGWVGLKWTASNVAGLIAFCSVTVFIDIFVFADSNHPLDGFHKKWGYAGIVFTYTQSLIVTLATEDLGGMTGGGDYLVVTRILSNLMGILLALIISHLPPSASAAKCSCNEYSQIMHSCTREVSNLVYSFLYVCGASRDEHDGSVTSCVCCTAVFMYSEHEKVGAVAKCLESEVNEMLSSASRLLKEGRHVPLLKMWQMDPSIARVHVAVQSIVLESQAAAQLVSDMLDDLMETTQTRAVEPKELESMQLASLPSKVESPDGTFSYTRSWSLPLMQRGNCLAVQQLFGATQGKELKEALRATCDSLRTLAAACSAQLCSAYPSFEGKLMSFQGGYARQSDSLGGPENAYESCLMAVDNNAHQVTVALVACLGEHCTAHPDSLASRTASAFVIMRLMYHLQSIKSSLNAVHEAAIKGPQGTRCQHFALHHVRTQK</sequence>
<dbReference type="RefSeq" id="XP_026193722.1">
    <property type="nucleotide sequence ID" value="XM_026337937.1"/>
</dbReference>
<feature type="transmembrane region" description="Helical" evidence="6">
    <location>
        <begin position="120"/>
        <end position="142"/>
    </location>
</feature>
<dbReference type="InterPro" id="IPR049453">
    <property type="entry name" value="Memb_transporter_dom"/>
</dbReference>
<feature type="transmembrane region" description="Helical" evidence="6">
    <location>
        <begin position="334"/>
        <end position="354"/>
    </location>
</feature>
<feature type="transmembrane region" description="Helical" evidence="6">
    <location>
        <begin position="863"/>
        <end position="883"/>
    </location>
</feature>
<feature type="transmembrane region" description="Helical" evidence="6">
    <location>
        <begin position="154"/>
        <end position="171"/>
    </location>
</feature>
<feature type="transmembrane region" description="Helical" evidence="6">
    <location>
        <begin position="832"/>
        <end position="851"/>
    </location>
</feature>
<dbReference type="GeneID" id="34623461"/>
<dbReference type="AlphaFoldDB" id="A0A6P6S231"/>
<evidence type="ECO:0000313" key="9">
    <source>
        <dbReference type="RefSeq" id="XP_026193722.1"/>
    </source>
</evidence>
<dbReference type="OrthoDB" id="345660at2759"/>
<evidence type="ECO:0000256" key="5">
    <source>
        <dbReference type="SAM" id="MobiDB-lite"/>
    </source>
</evidence>
<keyword evidence="2 6" id="KW-0812">Transmembrane</keyword>
<keyword evidence="8" id="KW-1185">Reference proteome</keyword>
<protein>
    <submittedName>
        <fullName evidence="9">Uncharacterized protein LOC34623461</fullName>
    </submittedName>
</protein>
<dbReference type="GO" id="GO:0016020">
    <property type="term" value="C:membrane"/>
    <property type="evidence" value="ECO:0007669"/>
    <property type="project" value="UniProtKB-SubCell"/>
</dbReference>
<name>A0A6P6S231_9EIME</name>
<evidence type="ECO:0000256" key="4">
    <source>
        <dbReference type="ARBA" id="ARBA00023136"/>
    </source>
</evidence>
<evidence type="ECO:0000256" key="6">
    <source>
        <dbReference type="SAM" id="Phobius"/>
    </source>
</evidence>
<feature type="transmembrane region" description="Helical" evidence="6">
    <location>
        <begin position="704"/>
        <end position="721"/>
    </location>
</feature>
<feature type="compositionally biased region" description="Low complexity" evidence="5">
    <location>
        <begin position="388"/>
        <end position="401"/>
    </location>
</feature>
<keyword evidence="3 6" id="KW-1133">Transmembrane helix</keyword>
<accession>A0A6P6S231</accession>
<feature type="region of interest" description="Disordered" evidence="5">
    <location>
        <begin position="388"/>
        <end position="424"/>
    </location>
</feature>
<evidence type="ECO:0000259" key="7">
    <source>
        <dbReference type="Pfam" id="PF13515"/>
    </source>
</evidence>
<comment type="subcellular location">
    <subcellularLocation>
        <location evidence="1">Membrane</location>
        <topology evidence="1">Multi-pass membrane protein</topology>
    </subcellularLocation>
</comment>
<feature type="transmembrane region" description="Helical" evidence="6">
    <location>
        <begin position="799"/>
        <end position="820"/>
    </location>
</feature>
<feature type="transmembrane region" description="Helical" evidence="6">
    <location>
        <begin position="71"/>
        <end position="88"/>
    </location>
</feature>
<feature type="compositionally biased region" description="Polar residues" evidence="5">
    <location>
        <begin position="7"/>
        <end position="23"/>
    </location>
</feature>
<feature type="transmembrane region" description="Helical" evidence="6">
    <location>
        <begin position="661"/>
        <end position="683"/>
    </location>
</feature>
<gene>
    <name evidence="9" type="primary">LOC34623461</name>
</gene>
<evidence type="ECO:0000256" key="1">
    <source>
        <dbReference type="ARBA" id="ARBA00004141"/>
    </source>
</evidence>
<feature type="region of interest" description="Disordered" evidence="5">
    <location>
        <begin position="1"/>
        <end position="23"/>
    </location>
</feature>
<evidence type="ECO:0000256" key="2">
    <source>
        <dbReference type="ARBA" id="ARBA00022692"/>
    </source>
</evidence>
<feature type="transmembrane region" description="Helical" evidence="6">
    <location>
        <begin position="93"/>
        <end position="114"/>
    </location>
</feature>
<dbReference type="Pfam" id="PF13515">
    <property type="entry name" value="FUSC_2"/>
    <property type="match status" value="1"/>
</dbReference>
<feature type="domain" description="Integral membrane bound transporter" evidence="7">
    <location>
        <begin position="755"/>
        <end position="882"/>
    </location>
</feature>
<proteinExistence type="predicted"/>
<reference evidence="9" key="1">
    <citation type="submission" date="2025-08" db="UniProtKB">
        <authorList>
            <consortium name="RefSeq"/>
        </authorList>
    </citation>
    <scope>IDENTIFICATION</scope>
</reference>
<keyword evidence="4 6" id="KW-0472">Membrane</keyword>
<evidence type="ECO:0000256" key="3">
    <source>
        <dbReference type="ARBA" id="ARBA00022989"/>
    </source>
</evidence>
<dbReference type="Proteomes" id="UP000515125">
    <property type="component" value="Unplaced"/>
</dbReference>
<feature type="transmembrane region" description="Helical" evidence="6">
    <location>
        <begin position="44"/>
        <end position="65"/>
    </location>
</feature>
<evidence type="ECO:0000313" key="8">
    <source>
        <dbReference type="Proteomes" id="UP000515125"/>
    </source>
</evidence>